<dbReference type="InterPro" id="IPR036380">
    <property type="entry name" value="Isochorismatase-like_sf"/>
</dbReference>
<name>A0A0S6UA98_NEOTH</name>
<reference evidence="4" key="1">
    <citation type="journal article" date="2014" name="Gene">
        <title>Genome-guided analysis of transformation efficiency and carbon dioxide assimilation by Moorella thermoacetica Y72.</title>
        <authorList>
            <person name="Tsukahara K."/>
            <person name="Kita A."/>
            <person name="Nakashimada Y."/>
            <person name="Hoshino T."/>
            <person name="Murakami K."/>
        </authorList>
    </citation>
    <scope>NUCLEOTIDE SEQUENCE [LARGE SCALE GENOMIC DNA]</scope>
    <source>
        <strain evidence="4">Y72</strain>
    </source>
</reference>
<sequence>MRHILFVIDMQNDFVAEGGALSFPAAREIIPFVSSKVKQALSRGMEVLFTLDTHIPGDAEFQKFPPHCLEGTPGQALIPELQAIIAPYEGTGQIKFCKKNRYSAFYNTDLDAWLGLTPGSPGERVSQVEMVGVCTNICCFFTAEELANRDIPVRILAQGMASFDPGAHRWALDQMRRVLGLQVAE</sequence>
<organism evidence="4">
    <name type="scientific">Moorella thermoacetica Y72</name>
    <dbReference type="NCBI Taxonomy" id="1325331"/>
    <lineage>
        <taxon>Bacteria</taxon>
        <taxon>Bacillati</taxon>
        <taxon>Bacillota</taxon>
        <taxon>Clostridia</taxon>
        <taxon>Neomoorellales</taxon>
        <taxon>Neomoorellaceae</taxon>
        <taxon>Neomoorella</taxon>
    </lineage>
</organism>
<dbReference type="EMBL" id="DF238840">
    <property type="protein sequence ID" value="GAF26033.1"/>
    <property type="molecule type" value="Genomic_DNA"/>
</dbReference>
<keyword evidence="2" id="KW-0378">Hydrolase</keyword>
<dbReference type="PANTHER" id="PTHR43540">
    <property type="entry name" value="PEROXYUREIDOACRYLATE/UREIDOACRYLATE AMIDOHYDROLASE-RELATED"/>
    <property type="match status" value="1"/>
</dbReference>
<dbReference type="AlphaFoldDB" id="A0A0S6UA98"/>
<proteinExistence type="inferred from homology"/>
<dbReference type="Gene3D" id="3.40.50.850">
    <property type="entry name" value="Isochorismatase-like"/>
    <property type="match status" value="1"/>
</dbReference>
<dbReference type="PANTHER" id="PTHR43540:SF10">
    <property type="entry name" value="ISOCHORISMATASE"/>
    <property type="match status" value="1"/>
</dbReference>
<dbReference type="CDD" id="cd00431">
    <property type="entry name" value="cysteine_hydrolases"/>
    <property type="match status" value="1"/>
</dbReference>
<dbReference type="Proteomes" id="UP000063718">
    <property type="component" value="Unassembled WGS sequence"/>
</dbReference>
<feature type="domain" description="Isochorismatase-like" evidence="3">
    <location>
        <begin position="4"/>
        <end position="177"/>
    </location>
</feature>
<dbReference type="InterPro" id="IPR000868">
    <property type="entry name" value="Isochorismatase-like_dom"/>
</dbReference>
<comment type="similarity">
    <text evidence="1">Belongs to the isochorismatase family.</text>
</comment>
<evidence type="ECO:0000259" key="3">
    <source>
        <dbReference type="Pfam" id="PF00857"/>
    </source>
</evidence>
<accession>A0A0S6UA98</accession>
<dbReference type="SUPFAM" id="SSF52499">
    <property type="entry name" value="Isochorismatase-like hydrolases"/>
    <property type="match status" value="1"/>
</dbReference>
<dbReference type="Pfam" id="PF00857">
    <property type="entry name" value="Isochorismatase"/>
    <property type="match status" value="1"/>
</dbReference>
<protein>
    <submittedName>
        <fullName evidence="4">Amidases related to nicotinamidase</fullName>
    </submittedName>
</protein>
<dbReference type="GO" id="GO:0016787">
    <property type="term" value="F:hydrolase activity"/>
    <property type="evidence" value="ECO:0007669"/>
    <property type="project" value="UniProtKB-KW"/>
</dbReference>
<dbReference type="InterPro" id="IPR050272">
    <property type="entry name" value="Isochorismatase-like_hydrls"/>
</dbReference>
<dbReference type="RefSeq" id="WP_025773771.1">
    <property type="nucleotide sequence ID" value="NZ_DF238840.1"/>
</dbReference>
<evidence type="ECO:0000256" key="2">
    <source>
        <dbReference type="ARBA" id="ARBA00022801"/>
    </source>
</evidence>
<evidence type="ECO:0000256" key="1">
    <source>
        <dbReference type="ARBA" id="ARBA00006336"/>
    </source>
</evidence>
<gene>
    <name evidence="4" type="ORF">MTY_1370</name>
</gene>
<evidence type="ECO:0000313" key="4">
    <source>
        <dbReference type="EMBL" id="GAF26033.1"/>
    </source>
</evidence>